<dbReference type="AlphaFoldDB" id="A0A979G4Y6"/>
<dbReference type="InterPro" id="IPR017439">
    <property type="entry name" value="Amidohydrolase"/>
</dbReference>
<evidence type="ECO:0000313" key="5">
    <source>
        <dbReference type="Proteomes" id="UP000002215"/>
    </source>
</evidence>
<dbReference type="KEGG" id="cpi:Cpin_3266"/>
<sequence>MASINPNLLLLMKYPLLALFTLLPVLSMAQVKDLDKNVAGVKDSVVAWRRYLHQYPELSNREYKTGAYVAAHLKALGLEVLTGVGKTGVVAILKGGKPGPVVALRADMDALPVYERANLPFKSVDSADYLGQQVPVMHACGHDTHVAMLLGTATVLTAMKKEVPGTVKFIFQPAEEGAPGDEEGGAPLMIKEGVMDNPKVDAIFGLHINSQTPIGVIKYKSGAEMASSDWFVVKVKGKQSHGSQPWHGIDPVVVAAQIIQGFQTIVSRQAELTKAPVVITVGKIHSGVRSNIIPEELVMEGTIRTLDSHMQADVHERMKLTATKIAEASGAEAEVSIDTKTKVTYNDPALVKQMLPSLEAAVGKENVKEADWTTGAEDFSFYGDKAPAFFFFLGGLPPGQDPLKAAAHHTPDFYIDDSKLDAGVKVFCQLVFDYGKKK</sequence>
<dbReference type="PANTHER" id="PTHR11014:SF63">
    <property type="entry name" value="METALLOPEPTIDASE, PUTATIVE (AFU_ORTHOLOGUE AFUA_6G09600)-RELATED"/>
    <property type="match status" value="1"/>
</dbReference>
<dbReference type="PANTHER" id="PTHR11014">
    <property type="entry name" value="PEPTIDASE M20 FAMILY MEMBER"/>
    <property type="match status" value="1"/>
</dbReference>
<dbReference type="SUPFAM" id="SSF53187">
    <property type="entry name" value="Zn-dependent exopeptidases"/>
    <property type="match status" value="1"/>
</dbReference>
<organism evidence="4 5">
    <name type="scientific">Chitinophaga pinensis (strain ATCC 43595 / DSM 2588 / LMG 13176 / NBRC 15968 / NCIMB 11800 / UQM 2034)</name>
    <dbReference type="NCBI Taxonomy" id="485918"/>
    <lineage>
        <taxon>Bacteria</taxon>
        <taxon>Pseudomonadati</taxon>
        <taxon>Bacteroidota</taxon>
        <taxon>Chitinophagia</taxon>
        <taxon>Chitinophagales</taxon>
        <taxon>Chitinophagaceae</taxon>
        <taxon>Chitinophaga</taxon>
    </lineage>
</organism>
<dbReference type="InterPro" id="IPR036264">
    <property type="entry name" value="Bact_exopeptidase_dim_dom"/>
</dbReference>
<keyword evidence="2" id="KW-0479">Metal-binding</keyword>
<dbReference type="SUPFAM" id="SSF55031">
    <property type="entry name" value="Bacterial exopeptidase dimerisation domain"/>
    <property type="match status" value="1"/>
</dbReference>
<dbReference type="Gene3D" id="3.40.630.10">
    <property type="entry name" value="Zn peptidases"/>
    <property type="match status" value="1"/>
</dbReference>
<dbReference type="Pfam" id="PF01546">
    <property type="entry name" value="Peptidase_M20"/>
    <property type="match status" value="1"/>
</dbReference>
<keyword evidence="1 4" id="KW-0378">Hydrolase</keyword>
<dbReference type="EMBL" id="CP001699">
    <property type="protein sequence ID" value="ACU60733.1"/>
    <property type="molecule type" value="Genomic_DNA"/>
</dbReference>
<feature type="binding site" evidence="2">
    <location>
        <position position="142"/>
    </location>
    <ligand>
        <name>Mn(2+)</name>
        <dbReference type="ChEBI" id="CHEBI:29035"/>
        <label>2</label>
    </ligand>
</feature>
<proteinExistence type="predicted"/>
<dbReference type="InterPro" id="IPR002933">
    <property type="entry name" value="Peptidase_M20"/>
</dbReference>
<dbReference type="Gene3D" id="3.30.70.360">
    <property type="match status" value="1"/>
</dbReference>
<dbReference type="InterPro" id="IPR011650">
    <property type="entry name" value="Peptidase_M20_dimer"/>
</dbReference>
<dbReference type="GO" id="GO:0019877">
    <property type="term" value="P:diaminopimelate biosynthetic process"/>
    <property type="evidence" value="ECO:0007669"/>
    <property type="project" value="UniProtKB-ARBA"/>
</dbReference>
<dbReference type="GO" id="GO:0046872">
    <property type="term" value="F:metal ion binding"/>
    <property type="evidence" value="ECO:0007669"/>
    <property type="project" value="UniProtKB-KW"/>
</dbReference>
<feature type="binding site" evidence="2">
    <location>
        <position position="140"/>
    </location>
    <ligand>
        <name>Mn(2+)</name>
        <dbReference type="ChEBI" id="CHEBI:29035"/>
        <label>2</label>
    </ligand>
</feature>
<comment type="cofactor">
    <cofactor evidence="2">
        <name>Mn(2+)</name>
        <dbReference type="ChEBI" id="CHEBI:29035"/>
    </cofactor>
    <text evidence="2">The Mn(2+) ion enhances activity.</text>
</comment>
<feature type="binding site" evidence="2">
    <location>
        <position position="176"/>
    </location>
    <ligand>
        <name>Mn(2+)</name>
        <dbReference type="ChEBI" id="CHEBI:29035"/>
        <label>2</label>
    </ligand>
</feature>
<dbReference type="GO" id="GO:0004046">
    <property type="term" value="F:aminoacylase activity"/>
    <property type="evidence" value="ECO:0007669"/>
    <property type="project" value="UniProtKB-EC"/>
</dbReference>
<dbReference type="EC" id="3.5.1.14" evidence="4"/>
<evidence type="ECO:0000256" key="2">
    <source>
        <dbReference type="PIRSR" id="PIRSR005962-1"/>
    </source>
</evidence>
<dbReference type="Proteomes" id="UP000002215">
    <property type="component" value="Chromosome"/>
</dbReference>
<dbReference type="FunFam" id="3.30.70.360:FF:000001">
    <property type="entry name" value="N-acetyldiaminopimelate deacetylase"/>
    <property type="match status" value="1"/>
</dbReference>
<dbReference type="NCBIfam" id="TIGR01891">
    <property type="entry name" value="amidohydrolases"/>
    <property type="match status" value="1"/>
</dbReference>
<evidence type="ECO:0000259" key="3">
    <source>
        <dbReference type="Pfam" id="PF07687"/>
    </source>
</evidence>
<accession>A0A979G4Y6</accession>
<feature type="binding site" evidence="2">
    <location>
        <position position="207"/>
    </location>
    <ligand>
        <name>Mn(2+)</name>
        <dbReference type="ChEBI" id="CHEBI:29035"/>
        <label>2</label>
    </ligand>
</feature>
<dbReference type="Pfam" id="PF07687">
    <property type="entry name" value="M20_dimer"/>
    <property type="match status" value="1"/>
</dbReference>
<evidence type="ECO:0000313" key="4">
    <source>
        <dbReference type="EMBL" id="ACU60733.1"/>
    </source>
</evidence>
<feature type="binding site" evidence="2">
    <location>
        <position position="409"/>
    </location>
    <ligand>
        <name>Mn(2+)</name>
        <dbReference type="ChEBI" id="CHEBI:29035"/>
        <label>2</label>
    </ligand>
</feature>
<gene>
    <name evidence="4" type="ordered locus">Cpin_3266</name>
</gene>
<dbReference type="GO" id="GO:0050118">
    <property type="term" value="F:N-acetyldiaminopimelate deacetylase activity"/>
    <property type="evidence" value="ECO:0007669"/>
    <property type="project" value="UniProtKB-ARBA"/>
</dbReference>
<evidence type="ECO:0000256" key="1">
    <source>
        <dbReference type="ARBA" id="ARBA00022801"/>
    </source>
</evidence>
<reference evidence="5" key="1">
    <citation type="submission" date="2009-08" db="EMBL/GenBank/DDBJ databases">
        <title>The complete genome of Chitinophaga pinensis DSM 2588.</title>
        <authorList>
            <consortium name="US DOE Joint Genome Institute (JGI-PGF)"/>
            <person name="Lucas S."/>
            <person name="Copeland A."/>
            <person name="Lapidus A."/>
            <person name="Glavina del Rio T."/>
            <person name="Dalin E."/>
            <person name="Tice H."/>
            <person name="Bruce D."/>
            <person name="Goodwin L."/>
            <person name="Pitluck S."/>
            <person name="Kyrpides N."/>
            <person name="Mavromatis K."/>
            <person name="Ivanova N."/>
            <person name="Mikhailova N."/>
            <person name="Sims D."/>
            <person name="Meinche L."/>
            <person name="Brettin T."/>
            <person name="Detter J.C."/>
            <person name="Han C."/>
            <person name="Larimer F."/>
            <person name="Land M."/>
            <person name="Hauser L."/>
            <person name="Markowitz V."/>
            <person name="Cheng J.-F."/>
            <person name="Hugenholtz P."/>
            <person name="Woyke T."/>
            <person name="Wu D."/>
            <person name="Spring S."/>
            <person name="Klenk H.-P."/>
            <person name="Eisen J.A."/>
        </authorList>
    </citation>
    <scope>NUCLEOTIDE SEQUENCE [LARGE SCALE GENOMIC DNA]</scope>
    <source>
        <strain evidence="5">ATCC 43595 / DSM 2588 / LMG 13176 / NBRC 15968 / NCIMB 11800 / UQM 2034</strain>
    </source>
</reference>
<reference evidence="4 5" key="2">
    <citation type="journal article" date="2010" name="Stand. Genomic Sci.">
        <title>Complete genome sequence of Chitinophaga pinensis type strain (UQM 2034).</title>
        <authorList>
            <person name="Glavina Del Rio T."/>
            <person name="Abt B."/>
            <person name="Spring S."/>
            <person name="Lapidus A."/>
            <person name="Nolan M."/>
            <person name="Tice H."/>
            <person name="Copeland A."/>
            <person name="Cheng J.F."/>
            <person name="Chen F."/>
            <person name="Bruce D."/>
            <person name="Goodwin L."/>
            <person name="Pitluck S."/>
            <person name="Ivanova N."/>
            <person name="Mavromatis K."/>
            <person name="Mikhailova N."/>
            <person name="Pati A."/>
            <person name="Chen A."/>
            <person name="Palaniappan K."/>
            <person name="Land M."/>
            <person name="Hauser L."/>
            <person name="Chang Y.J."/>
            <person name="Jeffries C.D."/>
            <person name="Chain P."/>
            <person name="Saunders E."/>
            <person name="Detter J.C."/>
            <person name="Brettin T."/>
            <person name="Rohde M."/>
            <person name="Goker M."/>
            <person name="Bristow J."/>
            <person name="Eisen J.A."/>
            <person name="Markowitz V."/>
            <person name="Hugenholtz P."/>
            <person name="Kyrpides N.C."/>
            <person name="Klenk H.P."/>
            <person name="Lucas S."/>
        </authorList>
    </citation>
    <scope>NUCLEOTIDE SEQUENCE [LARGE SCALE GENOMIC DNA]</scope>
    <source>
        <strain evidence="5">ATCC 43595 / DSM 2588 / LMG 13176 / NBRC 15968 / NCIMB 11800 / UQM 2034</strain>
    </source>
</reference>
<protein>
    <submittedName>
        <fullName evidence="4">Amidohydrolase</fullName>
        <ecNumber evidence="4">3.5.1.14</ecNumber>
    </submittedName>
</protein>
<keyword evidence="2" id="KW-0464">Manganese</keyword>
<name>A0A979G4Y6_CHIPD</name>
<feature type="domain" description="Peptidase M20 dimerisation" evidence="3">
    <location>
        <begin position="229"/>
        <end position="323"/>
    </location>
</feature>
<dbReference type="PIRSF" id="PIRSF005962">
    <property type="entry name" value="Pept_M20D_amidohydro"/>
    <property type="match status" value="1"/>
</dbReference>